<dbReference type="AlphaFoldDB" id="D7M0W0"/>
<dbReference type="SUPFAM" id="SSF57850">
    <property type="entry name" value="RING/U-box"/>
    <property type="match status" value="1"/>
</dbReference>
<accession>D7M0W0</accession>
<organism evidence="3">
    <name type="scientific">Arabidopsis lyrata subsp. lyrata</name>
    <name type="common">Lyre-leaved rock-cress</name>
    <dbReference type="NCBI Taxonomy" id="81972"/>
    <lineage>
        <taxon>Eukaryota</taxon>
        <taxon>Viridiplantae</taxon>
        <taxon>Streptophyta</taxon>
        <taxon>Embryophyta</taxon>
        <taxon>Tracheophyta</taxon>
        <taxon>Spermatophyta</taxon>
        <taxon>Magnoliopsida</taxon>
        <taxon>eudicotyledons</taxon>
        <taxon>Gunneridae</taxon>
        <taxon>Pentapetalae</taxon>
        <taxon>rosids</taxon>
        <taxon>malvids</taxon>
        <taxon>Brassicales</taxon>
        <taxon>Brassicaceae</taxon>
        <taxon>Camelineae</taxon>
        <taxon>Arabidopsis</taxon>
    </lineage>
</organism>
<gene>
    <name evidence="2" type="ORF">ARALYDRAFT_910219</name>
</gene>
<keyword evidence="3" id="KW-1185">Reference proteome</keyword>
<evidence type="ECO:0000313" key="3">
    <source>
        <dbReference type="Proteomes" id="UP000008694"/>
    </source>
</evidence>
<dbReference type="Proteomes" id="UP000008694">
    <property type="component" value="Unassembled WGS sequence"/>
</dbReference>
<dbReference type="Gramene" id="scaffold_602276.1">
    <property type="protein sequence ID" value="scaffold_602276.1"/>
    <property type="gene ID" value="scaffold_602276.1"/>
</dbReference>
<dbReference type="HOGENOM" id="CLU_2041236_0_0_1"/>
<reference evidence="3" key="1">
    <citation type="journal article" date="2011" name="Nat. Genet.">
        <title>The Arabidopsis lyrata genome sequence and the basis of rapid genome size change.</title>
        <authorList>
            <person name="Hu T.T."/>
            <person name="Pattyn P."/>
            <person name="Bakker E.G."/>
            <person name="Cao J."/>
            <person name="Cheng J.-F."/>
            <person name="Clark R.M."/>
            <person name="Fahlgren N."/>
            <person name="Fawcett J.A."/>
            <person name="Grimwood J."/>
            <person name="Gundlach H."/>
            <person name="Haberer G."/>
            <person name="Hollister J.D."/>
            <person name="Ossowski S."/>
            <person name="Ottilar R.P."/>
            <person name="Salamov A.A."/>
            <person name="Schneeberger K."/>
            <person name="Spannagl M."/>
            <person name="Wang X."/>
            <person name="Yang L."/>
            <person name="Nasrallah M.E."/>
            <person name="Bergelson J."/>
            <person name="Carrington J.C."/>
            <person name="Gaut B.S."/>
            <person name="Schmutz J."/>
            <person name="Mayer K.F.X."/>
            <person name="Van de Peer Y."/>
            <person name="Grigoriev I.V."/>
            <person name="Nordborg M."/>
            <person name="Weigel D."/>
            <person name="Guo Y.-L."/>
        </authorList>
    </citation>
    <scope>NUCLEOTIDE SEQUENCE [LARGE SCALE GENOMIC DNA]</scope>
    <source>
        <strain evidence="3">cv. MN47</strain>
    </source>
</reference>
<protein>
    <submittedName>
        <fullName evidence="2">Predicted protein</fullName>
    </submittedName>
</protein>
<feature type="domain" description="RING-type" evidence="1">
    <location>
        <begin position="61"/>
        <end position="88"/>
    </location>
</feature>
<dbReference type="InterPro" id="IPR013083">
    <property type="entry name" value="Znf_RING/FYVE/PHD"/>
</dbReference>
<dbReference type="Gene3D" id="3.30.40.10">
    <property type="entry name" value="Zinc/RING finger domain, C3HC4 (zinc finger)"/>
    <property type="match status" value="1"/>
</dbReference>
<sequence length="121" mass="13941">MGFTHCMHPYDVSRRANQAMIKTVQMEISSSSSTVPTYRSTIFGLERFKVLRSDMDRLNPCMICVGEIFLGEEAITLPCCHVFHKSCIWSQVSPTLFFLSSVFINITKKDTLLKYISRRKH</sequence>
<name>D7M0W0_ARALL</name>
<dbReference type="Pfam" id="PF17123">
    <property type="entry name" value="zf-RING_11"/>
    <property type="match status" value="1"/>
</dbReference>
<dbReference type="EMBL" id="GL348718">
    <property type="protein sequence ID" value="EFH50319.1"/>
    <property type="molecule type" value="Genomic_DNA"/>
</dbReference>
<evidence type="ECO:0000313" key="2">
    <source>
        <dbReference type="EMBL" id="EFH50319.1"/>
    </source>
</evidence>
<evidence type="ECO:0000259" key="1">
    <source>
        <dbReference type="Pfam" id="PF17123"/>
    </source>
</evidence>
<proteinExistence type="predicted"/>
<dbReference type="InterPro" id="IPR001841">
    <property type="entry name" value="Znf_RING"/>
</dbReference>